<dbReference type="EMBL" id="JAHRWL010000001">
    <property type="protein sequence ID" value="MBV2359140.1"/>
    <property type="molecule type" value="Genomic_DNA"/>
</dbReference>
<evidence type="ECO:0008006" key="3">
    <source>
        <dbReference type="Google" id="ProtNLM"/>
    </source>
</evidence>
<organism evidence="1 2">
    <name type="scientific">Thalassococcus arenae</name>
    <dbReference type="NCBI Taxonomy" id="2851652"/>
    <lineage>
        <taxon>Bacteria</taxon>
        <taxon>Pseudomonadati</taxon>
        <taxon>Pseudomonadota</taxon>
        <taxon>Alphaproteobacteria</taxon>
        <taxon>Rhodobacterales</taxon>
        <taxon>Roseobacteraceae</taxon>
        <taxon>Thalassococcus</taxon>
    </lineage>
</organism>
<dbReference type="RefSeq" id="WP_217776971.1">
    <property type="nucleotide sequence ID" value="NZ_JAHRWL010000001.1"/>
</dbReference>
<evidence type="ECO:0000313" key="2">
    <source>
        <dbReference type="Proteomes" id="UP001166293"/>
    </source>
</evidence>
<reference evidence="1" key="1">
    <citation type="submission" date="2021-06" db="EMBL/GenBank/DDBJ databases">
        <title>Thalassococcus sp. CAU 1522 isolated from sea sand, Republic of Korea.</title>
        <authorList>
            <person name="Kim W."/>
        </authorList>
    </citation>
    <scope>NUCLEOTIDE SEQUENCE</scope>
    <source>
        <strain evidence="1">CAU 1522</strain>
    </source>
</reference>
<sequence length="254" mass="28310">MQFEWKVDPADIARVKSFVDSHAANPFVRVRVARNLAAAKPTVDRSEFWKQMVGMRMTSVQRSGPDSAVARFLRTIPFPLSYEGVGREIDGDARRDLISSTLRAHGGIRFRDKIAEDLSKNLDKLNADLCWSTTLKKVNALGSPSKAGEEREVARFLQKLLHGFGPKQSRNLLQSLGLTRYEIPIDSRITKWLNDFGFPVTLTATALADTGYYEFVLDGIQALCAASDVFPCVLDAAIFASFDGDAWTQENTIY</sequence>
<evidence type="ECO:0000313" key="1">
    <source>
        <dbReference type="EMBL" id="MBV2359140.1"/>
    </source>
</evidence>
<accession>A0ABS6N548</accession>
<comment type="caution">
    <text evidence="1">The sequence shown here is derived from an EMBL/GenBank/DDBJ whole genome shotgun (WGS) entry which is preliminary data.</text>
</comment>
<gene>
    <name evidence="1" type="ORF">KUH32_05085</name>
</gene>
<name>A0ABS6N548_9RHOB</name>
<proteinExistence type="predicted"/>
<keyword evidence="2" id="KW-1185">Reference proteome</keyword>
<dbReference type="Proteomes" id="UP001166293">
    <property type="component" value="Unassembled WGS sequence"/>
</dbReference>
<protein>
    <recommendedName>
        <fullName evidence="3">HhH-GPD domain-containing protein</fullName>
    </recommendedName>
</protein>